<protein>
    <recommendedName>
        <fullName evidence="3">LapA adhesin domain-containing protein</fullName>
    </recommendedName>
</protein>
<organism evidence="4 5">
    <name type="scientific">Enterovibrio nigricans DSM 22720</name>
    <dbReference type="NCBI Taxonomy" id="1121868"/>
    <lineage>
        <taxon>Bacteria</taxon>
        <taxon>Pseudomonadati</taxon>
        <taxon>Pseudomonadota</taxon>
        <taxon>Gammaproteobacteria</taxon>
        <taxon>Vibrionales</taxon>
        <taxon>Vibrionaceae</taxon>
        <taxon>Enterovibrio</taxon>
    </lineage>
</organism>
<dbReference type="OrthoDB" id="5918423at2"/>
<dbReference type="InterPro" id="IPR001343">
    <property type="entry name" value="Hemolysn_Ca-bd"/>
</dbReference>
<dbReference type="PROSITE" id="PS00330">
    <property type="entry name" value="HEMOLYSIN_CALCIUM"/>
    <property type="match status" value="2"/>
</dbReference>
<dbReference type="SUPFAM" id="SSF51120">
    <property type="entry name" value="beta-Roll"/>
    <property type="match status" value="1"/>
</dbReference>
<dbReference type="InterPro" id="IPR011049">
    <property type="entry name" value="Serralysin-like_metalloprot_C"/>
</dbReference>
<dbReference type="EMBL" id="FUXU01000001">
    <property type="protein sequence ID" value="SKA43320.1"/>
    <property type="molecule type" value="Genomic_DNA"/>
</dbReference>
<sequence length="1773" mass="188880">MDSITTQQAAKVVSVNGNVHFQVNGEVITLEELMDILPGTEIFVPAGASALLTLEDGSLFAVGEDSNQDPIEEASSEEFSLEQEIAAIQSLIEEGVDPTAVLESTAAGGPSVSSSGTQEPNAVDRSGNETISDAGYQTRGSSRNFTVNNETQQDSSPGLAPTVFVSAQSDGTGSGSDSSENITFTLSSDTDGETLTEGSSVTYTVTLDRPASEDLTVTLSNGLTVFIGVGSTSGAVTDEPREDDIFTQGNEDISVSIVGVSENDYSDTEILGTVENTITDDSDTTTFTLSSTTQGEDITEGGTLTYTVTLDNAANEDITVTLSNNQTVTIKAGELSGSVDVDVRADDLLQQDDQSLSVTIDGVSDNTFEDVAFEGTITNTVVDDTDTVFVKVFAVVDGQLVDANSISETNDAKLATYKAVLVDKDGRIINEDDTSEVDVSFSTLVNIDSSIDFDMSGKTITVALNTEFNAKALDDQFSDNSETFTVSANLTDQQISDLEGTYESVKNSQEDVTTTINDEGDGNYGTEDTVFVIIEASDDVTESDDAEIFFTVKLVDKNGDPVDVPENDSVTVNLKWLGHASAADFDDGFTFPSSVTIDGGQSESNVITIPVKDDNLSERHESVVAGVTGIQQDSFENVVEAQMVDGKPQAGNAADHALIIDEKDGDGVTIKLFMVDNEGNIVPATDGSLTEGDADSDTLQYMALPVDADGNILATFNDDGSVTLHDQDNGQVMVTLTESDDSAGSNNTDVTTQGIYNQTVALGQIFEVSAVDDHFAEGNESVTVSLGDVTGDITNTYEHVTVDGTVSNEVIDNDNPPVAFDDYDEKNTDLIFFESFELPANADDVSFAKNKWLVADEYNDWIITNGLEIQTGKVGGSTASEGNSHAELDSHKTSTNNGNTSVTISRTLDEGDGVISGQPYELTFDFKPRPSNIDDSDITFTFGDKTYDIVVENGVVTLLPEPTGNDKFGIEGPAANGWYSVTATTIADSSAAVDLSFSNNGMENNRGGYIDNIKVDGPQPYWINNDQSEGVNIPVSEILGNDNDPDGGTLSILIDSLKLNNPDAGTFEPVYEGSKLTHIKFIPDAGFNGAVQIEYQATDGANSSNTANIHIYVNEVNASDDGLSTLFTTSSADGWQNLDGNGYFTVKALKLENGIRVTEGELITEDSVHIHSRGIGVADSARPDDKGATYQVEHNHKLDISEALQIDLVNPTHSMDVGISRLFASENGGEVGKYLIYSGDELVGEATFSFDSGHAGIINITSDVAFDRVVLEAAARQGDGDRTNGDSSDFVITEITVHSTGVYQVVEGDTLDSTTTIQGSLYSNDIDPENHMFSIAEINGEPISFVGGVASVVFDEGVLTIKETGEFSFTATTRDELGEGDNDYFTFDYTIEDVKGDTDTATVHIDIIGKEETPVKPEPTYDNKFESGNGNDTYLFKDFSNQHNISISSPEDREIGHKNWVIINGEKYIHSDDAPIDIGIINNEFGNITDAWGNEVVDLVNTSDYVDSGGNNDHVETGRGDDTILLGDSGDNAATNVDLAESFVTGELADQFWNDSPNDFVEDGYLKNTGQNWLDYGNGGQGDDTIYGQSGSDLISGGSGQDTLDGGTEDDFIRGGSGDDTVIGGAGNDLMRGDGGSDEFVWNFEDLDTSSPFTDTIVDFDNKANGGDPEQDWLNLSDLVTDAVQIQVASVEGQGNDVTVTLNIDVIQDGLGNEQFDIDQTIILEGLHGNANSDNGIVINTLINNEEKQLVIKDTAHGPSETFTVEIVDLNVD</sequence>
<feature type="region of interest" description="Disordered" evidence="2">
    <location>
        <begin position="874"/>
        <end position="913"/>
    </location>
</feature>
<feature type="compositionally biased region" description="Low complexity" evidence="2">
    <location>
        <begin position="169"/>
        <end position="179"/>
    </location>
</feature>
<name>A0A1T4TSA8_9GAMM</name>
<dbReference type="InterPro" id="IPR018511">
    <property type="entry name" value="Hemolysin-typ_Ca-bd_CS"/>
</dbReference>
<dbReference type="Pfam" id="PF00353">
    <property type="entry name" value="HemolysinCabind"/>
    <property type="match status" value="2"/>
</dbReference>
<evidence type="ECO:0000313" key="5">
    <source>
        <dbReference type="Proteomes" id="UP000190162"/>
    </source>
</evidence>
<feature type="region of interest" description="Disordered" evidence="2">
    <location>
        <begin position="104"/>
        <end position="195"/>
    </location>
</feature>
<evidence type="ECO:0000259" key="3">
    <source>
        <dbReference type="Pfam" id="PF20579"/>
    </source>
</evidence>
<feature type="domain" description="LapA adhesin" evidence="3">
    <location>
        <begin position="283"/>
        <end position="385"/>
    </location>
</feature>
<keyword evidence="5" id="KW-1185">Reference proteome</keyword>
<proteinExistence type="predicted"/>
<dbReference type="Proteomes" id="UP000190162">
    <property type="component" value="Unassembled WGS sequence"/>
</dbReference>
<evidence type="ECO:0000313" key="4">
    <source>
        <dbReference type="EMBL" id="SKA43320.1"/>
    </source>
</evidence>
<dbReference type="Pfam" id="PF17963">
    <property type="entry name" value="Big_9"/>
    <property type="match status" value="2"/>
</dbReference>
<evidence type="ECO:0000256" key="1">
    <source>
        <dbReference type="ARBA" id="ARBA00022837"/>
    </source>
</evidence>
<evidence type="ECO:0000256" key="2">
    <source>
        <dbReference type="SAM" id="MobiDB-lite"/>
    </source>
</evidence>
<accession>A0A1T4TSA8</accession>
<feature type="domain" description="LapA adhesin" evidence="3">
    <location>
        <begin position="191"/>
        <end position="280"/>
    </location>
</feature>
<keyword evidence="1" id="KW-0106">Calcium</keyword>
<dbReference type="InterPro" id="IPR046779">
    <property type="entry name" value="LapA_adhesin_dom"/>
</dbReference>
<dbReference type="GO" id="GO:0005509">
    <property type="term" value="F:calcium ion binding"/>
    <property type="evidence" value="ECO:0007669"/>
    <property type="project" value="InterPro"/>
</dbReference>
<feature type="compositionally biased region" description="Polar residues" evidence="2">
    <location>
        <begin position="111"/>
        <end position="120"/>
    </location>
</feature>
<dbReference type="RefSeq" id="WP_078750616.1">
    <property type="nucleotide sequence ID" value="NZ_FUXU01000001.1"/>
</dbReference>
<feature type="compositionally biased region" description="Polar residues" evidence="2">
    <location>
        <begin position="138"/>
        <end position="156"/>
    </location>
</feature>
<dbReference type="Pfam" id="PF20579">
    <property type="entry name" value="LapA"/>
    <property type="match status" value="2"/>
</dbReference>
<feature type="compositionally biased region" description="Polar residues" evidence="2">
    <location>
        <begin position="180"/>
        <end position="189"/>
    </location>
</feature>
<reference evidence="5" key="1">
    <citation type="submission" date="2017-02" db="EMBL/GenBank/DDBJ databases">
        <authorList>
            <person name="Varghese N."/>
            <person name="Submissions S."/>
        </authorList>
    </citation>
    <scope>NUCLEOTIDE SEQUENCE [LARGE SCALE GENOMIC DNA]</scope>
    <source>
        <strain evidence="5">DSM 22720</strain>
    </source>
</reference>
<dbReference type="PRINTS" id="PR00313">
    <property type="entry name" value="CABNDNGRPT"/>
</dbReference>
<feature type="compositionally biased region" description="Polar residues" evidence="2">
    <location>
        <begin position="893"/>
        <end position="906"/>
    </location>
</feature>
<gene>
    <name evidence="4" type="ORF">SAMN02745132_00031</name>
</gene>